<evidence type="ECO:0000256" key="3">
    <source>
        <dbReference type="ARBA" id="ARBA00012816"/>
    </source>
</evidence>
<comment type="subcellular location">
    <subcellularLocation>
        <location evidence="1">Cytoplasm</location>
    </subcellularLocation>
</comment>
<evidence type="ECO:0000256" key="10">
    <source>
        <dbReference type="ARBA" id="ARBA00029886"/>
    </source>
</evidence>
<dbReference type="OrthoDB" id="1931232at2759"/>
<gene>
    <name evidence="13" type="ORF">MGAL_10B090850</name>
</gene>
<reference evidence="13" key="1">
    <citation type="submission" date="2018-11" db="EMBL/GenBank/DDBJ databases">
        <authorList>
            <person name="Alioto T."/>
            <person name="Alioto T."/>
        </authorList>
    </citation>
    <scope>NUCLEOTIDE SEQUENCE</scope>
</reference>
<evidence type="ECO:0000256" key="11">
    <source>
        <dbReference type="ARBA" id="ARBA00047844"/>
    </source>
</evidence>
<accession>A0A8B6FIN9</accession>
<dbReference type="Gene3D" id="3.30.930.10">
    <property type="entry name" value="Bira Bifunctional Protein, Domain 2"/>
    <property type="match status" value="1"/>
</dbReference>
<evidence type="ECO:0000256" key="1">
    <source>
        <dbReference type="ARBA" id="ARBA00004496"/>
    </source>
</evidence>
<dbReference type="PRINTS" id="PR01042">
    <property type="entry name" value="TRNASYNTHASP"/>
</dbReference>
<keyword evidence="6" id="KW-0547">Nucleotide-binding</keyword>
<dbReference type="GO" id="GO:0006421">
    <property type="term" value="P:asparaginyl-tRNA aminoacylation"/>
    <property type="evidence" value="ECO:0007669"/>
    <property type="project" value="TreeGrafter"/>
</dbReference>
<evidence type="ECO:0000256" key="9">
    <source>
        <dbReference type="ARBA" id="ARBA00023146"/>
    </source>
</evidence>
<keyword evidence="14" id="KW-1185">Reference proteome</keyword>
<dbReference type="AlphaFoldDB" id="A0A8B6FIN9"/>
<dbReference type="GO" id="GO:0004816">
    <property type="term" value="F:asparagine-tRNA ligase activity"/>
    <property type="evidence" value="ECO:0007669"/>
    <property type="project" value="UniProtKB-EC"/>
</dbReference>
<dbReference type="PANTHER" id="PTHR22594:SF16">
    <property type="entry name" value="ASPARAGINE--TRNA LIGASE, CYTOPLASMIC"/>
    <property type="match status" value="1"/>
</dbReference>
<comment type="catalytic activity">
    <reaction evidence="11">
        <text>tRNA(Asn) + L-asparagine + ATP = L-asparaginyl-tRNA(Asn) + AMP + diphosphate + H(+)</text>
        <dbReference type="Rhea" id="RHEA:11180"/>
        <dbReference type="Rhea" id="RHEA-COMP:9659"/>
        <dbReference type="Rhea" id="RHEA-COMP:9674"/>
        <dbReference type="ChEBI" id="CHEBI:15378"/>
        <dbReference type="ChEBI" id="CHEBI:30616"/>
        <dbReference type="ChEBI" id="CHEBI:33019"/>
        <dbReference type="ChEBI" id="CHEBI:58048"/>
        <dbReference type="ChEBI" id="CHEBI:78442"/>
        <dbReference type="ChEBI" id="CHEBI:78515"/>
        <dbReference type="ChEBI" id="CHEBI:456215"/>
        <dbReference type="EC" id="6.1.1.22"/>
    </reaction>
</comment>
<keyword evidence="9" id="KW-0030">Aminoacyl-tRNA synthetase</keyword>
<comment type="caution">
    <text evidence="13">The sequence shown here is derived from an EMBL/GenBank/DDBJ whole genome shotgun (WGS) entry which is preliminary data.</text>
</comment>
<dbReference type="GO" id="GO:0005737">
    <property type="term" value="C:cytoplasm"/>
    <property type="evidence" value="ECO:0007669"/>
    <property type="project" value="UniProtKB-SubCell"/>
</dbReference>
<evidence type="ECO:0000256" key="4">
    <source>
        <dbReference type="ARBA" id="ARBA00022490"/>
    </source>
</evidence>
<dbReference type="GO" id="GO:0005524">
    <property type="term" value="F:ATP binding"/>
    <property type="evidence" value="ECO:0007669"/>
    <property type="project" value="UniProtKB-KW"/>
</dbReference>
<evidence type="ECO:0000313" key="14">
    <source>
        <dbReference type="Proteomes" id="UP000596742"/>
    </source>
</evidence>
<feature type="domain" description="Aminoacyl-transfer RNA synthetases class-II family profile" evidence="12">
    <location>
        <begin position="1"/>
        <end position="223"/>
    </location>
</feature>
<dbReference type="InterPro" id="IPR004364">
    <property type="entry name" value="Aa-tRNA-synt_II"/>
</dbReference>
<keyword evidence="5" id="KW-0436">Ligase</keyword>
<evidence type="ECO:0000256" key="8">
    <source>
        <dbReference type="ARBA" id="ARBA00022917"/>
    </source>
</evidence>
<evidence type="ECO:0000256" key="6">
    <source>
        <dbReference type="ARBA" id="ARBA00022741"/>
    </source>
</evidence>
<dbReference type="InterPro" id="IPR006195">
    <property type="entry name" value="aa-tRNA-synth_II"/>
</dbReference>
<keyword evidence="8" id="KW-0648">Protein biosynthesis</keyword>
<dbReference type="Pfam" id="PF00152">
    <property type="entry name" value="tRNA-synt_2"/>
    <property type="match status" value="1"/>
</dbReference>
<name>A0A8B6FIN9_MYTGA</name>
<evidence type="ECO:0000259" key="12">
    <source>
        <dbReference type="PROSITE" id="PS50862"/>
    </source>
</evidence>
<dbReference type="SUPFAM" id="SSF55681">
    <property type="entry name" value="Class II aaRS and biotin synthetases"/>
    <property type="match status" value="1"/>
</dbReference>
<proteinExistence type="inferred from homology"/>
<evidence type="ECO:0000313" key="13">
    <source>
        <dbReference type="EMBL" id="VDI50827.1"/>
    </source>
</evidence>
<keyword evidence="4" id="KW-0963">Cytoplasm</keyword>
<dbReference type="PANTHER" id="PTHR22594">
    <property type="entry name" value="ASPARTYL/LYSYL-TRNA SYNTHETASE"/>
    <property type="match status" value="1"/>
</dbReference>
<comment type="similarity">
    <text evidence="2">Belongs to the class-II aminoacyl-tRNA synthetase family.</text>
</comment>
<dbReference type="PROSITE" id="PS50862">
    <property type="entry name" value="AA_TRNA_LIGASE_II"/>
    <property type="match status" value="1"/>
</dbReference>
<evidence type="ECO:0000256" key="7">
    <source>
        <dbReference type="ARBA" id="ARBA00022840"/>
    </source>
</evidence>
<evidence type="ECO:0000256" key="2">
    <source>
        <dbReference type="ARBA" id="ARBA00008226"/>
    </source>
</evidence>
<dbReference type="Proteomes" id="UP000596742">
    <property type="component" value="Unassembled WGS sequence"/>
</dbReference>
<organism evidence="13 14">
    <name type="scientific">Mytilus galloprovincialis</name>
    <name type="common">Mediterranean mussel</name>
    <dbReference type="NCBI Taxonomy" id="29158"/>
    <lineage>
        <taxon>Eukaryota</taxon>
        <taxon>Metazoa</taxon>
        <taxon>Spiralia</taxon>
        <taxon>Lophotrochozoa</taxon>
        <taxon>Mollusca</taxon>
        <taxon>Bivalvia</taxon>
        <taxon>Autobranchia</taxon>
        <taxon>Pteriomorphia</taxon>
        <taxon>Mytilida</taxon>
        <taxon>Mytiloidea</taxon>
        <taxon>Mytilidae</taxon>
        <taxon>Mytilinae</taxon>
        <taxon>Mytilus</taxon>
    </lineage>
</organism>
<sequence length="231" mass="27403">MSSFRAEHSRTRRHLSEYTHIEGELPFIDFEDLLQHVEDLICGVVDRVMASPYGKIVRELNPDFQPPKRPFMRMKYVDAIEYLRNNNIKKDDDTFYEFGDDIPEAPERKMTDKINLPIFLTHFPTEIKSFYMQRCKDDPRVTESVDVLMPGVGEITGGSMRIWHEQELQEGFKREGIDPKPYYWYLDQRKYGTCPHGGYGLGLERFICWLLKIDHIRDVVLYPRFTERCKP</sequence>
<keyword evidence="7" id="KW-0067">ATP-binding</keyword>
<dbReference type="InterPro" id="IPR045864">
    <property type="entry name" value="aa-tRNA-synth_II/BPL/LPL"/>
</dbReference>
<dbReference type="EC" id="6.1.1.22" evidence="3"/>
<dbReference type="EMBL" id="UYJE01006996">
    <property type="protein sequence ID" value="VDI50827.1"/>
    <property type="molecule type" value="Genomic_DNA"/>
</dbReference>
<dbReference type="InterPro" id="IPR002312">
    <property type="entry name" value="Asp/Asn-tRNA-synth_IIb"/>
</dbReference>
<protein>
    <recommendedName>
        <fullName evidence="3">asparagine--tRNA ligase</fullName>
        <ecNumber evidence="3">6.1.1.22</ecNumber>
    </recommendedName>
    <alternativeName>
        <fullName evidence="10">Asparaginyl-tRNA synthetase</fullName>
    </alternativeName>
</protein>
<evidence type="ECO:0000256" key="5">
    <source>
        <dbReference type="ARBA" id="ARBA00022598"/>
    </source>
</evidence>